<evidence type="ECO:0000313" key="1">
    <source>
        <dbReference type="EMBL" id="MDT0622560.1"/>
    </source>
</evidence>
<sequence length="170" mass="18661">MKFIISFIFIFSFVLTLHSQVDRTNLRIGINAGAVVGDASDFYSFTLGLDVLHVWGLSREIDLGIATGFLNAFGERDTLDVDGLTLDTQFYNAQFIPFATALRVYPSYGFKFGGDIGYALGVDPGNEGGFYYRPMVGVEINGTTELNISYSTINNEGSFSNVLLGVLFLF</sequence>
<evidence type="ECO:0000313" key="2">
    <source>
        <dbReference type="Proteomes" id="UP001250662"/>
    </source>
</evidence>
<name>A0ABU3BK69_9FLAO</name>
<organism evidence="1 2">
    <name type="scientific">Croceitalea vernalis</name>
    <dbReference type="NCBI Taxonomy" id="3075599"/>
    <lineage>
        <taxon>Bacteria</taxon>
        <taxon>Pseudomonadati</taxon>
        <taxon>Bacteroidota</taxon>
        <taxon>Flavobacteriia</taxon>
        <taxon>Flavobacteriales</taxon>
        <taxon>Flavobacteriaceae</taxon>
        <taxon>Croceitalea</taxon>
    </lineage>
</organism>
<protein>
    <recommendedName>
        <fullName evidence="3">Outer membrane protein beta-barrel domain-containing protein</fullName>
    </recommendedName>
</protein>
<proteinExistence type="predicted"/>
<dbReference type="EMBL" id="JAVRHU010000004">
    <property type="protein sequence ID" value="MDT0622560.1"/>
    <property type="molecule type" value="Genomic_DNA"/>
</dbReference>
<comment type="caution">
    <text evidence="1">The sequence shown here is derived from an EMBL/GenBank/DDBJ whole genome shotgun (WGS) entry which is preliminary data.</text>
</comment>
<keyword evidence="2" id="KW-1185">Reference proteome</keyword>
<dbReference type="Proteomes" id="UP001250662">
    <property type="component" value="Unassembled WGS sequence"/>
</dbReference>
<reference evidence="1 2" key="1">
    <citation type="submission" date="2023-09" db="EMBL/GenBank/DDBJ databases">
        <authorList>
            <person name="Rey-Velasco X."/>
        </authorList>
    </citation>
    <scope>NUCLEOTIDE SEQUENCE [LARGE SCALE GENOMIC DNA]</scope>
    <source>
        <strain evidence="1 2">P007</strain>
    </source>
</reference>
<dbReference type="RefSeq" id="WP_311388302.1">
    <property type="nucleotide sequence ID" value="NZ_JAVRHU010000004.1"/>
</dbReference>
<accession>A0ABU3BK69</accession>
<evidence type="ECO:0008006" key="3">
    <source>
        <dbReference type="Google" id="ProtNLM"/>
    </source>
</evidence>
<gene>
    <name evidence="1" type="ORF">RM520_13085</name>
</gene>